<dbReference type="PANTHER" id="PTHR43143:SF1">
    <property type="entry name" value="SERINE_THREONINE-PROTEIN PHOSPHATASE CPPED1"/>
    <property type="match status" value="1"/>
</dbReference>
<gene>
    <name evidence="3" type="ORF">ACFPB0_12045</name>
</gene>
<protein>
    <submittedName>
        <fullName evidence="3">Metallophosphoesterase family protein</fullName>
        <ecNumber evidence="3">3.1.-.-</ecNumber>
    </submittedName>
</protein>
<evidence type="ECO:0000313" key="3">
    <source>
        <dbReference type="EMBL" id="MFC4726024.1"/>
    </source>
</evidence>
<keyword evidence="1" id="KW-0732">Signal</keyword>
<sequence>MANRFLARVAATLLAFLPATGAAFAQDGAIDSVSVRFAVLGDAEPKPCALFPGVEAAVRDVNALAETGQIDFVLGVGDLAHKGTEIQYENVTPALQSLTRPFYPIMGNEEHGDTVERYLEFAGQWNPDVTEVSYTLEAGPLTLVMASPDFSRQFNDESIDWILEQVRGAAPRPVFLVVHAAQMGVYPDSPDKGVENPRFLEIVAEPNLAAVISGDLHMDMDRVVHSRQIEHVHYLHIPGLERTKVPDETSHTPMFRVFTVFDSGEVQVDTFETGNPESLARHEYRFSLLQ</sequence>
<dbReference type="Pfam" id="PF00149">
    <property type="entry name" value="Metallophos"/>
    <property type="match status" value="1"/>
</dbReference>
<accession>A0ABV9NEV6</accession>
<keyword evidence="4" id="KW-1185">Reference proteome</keyword>
<comment type="caution">
    <text evidence="3">The sequence shown here is derived from an EMBL/GenBank/DDBJ whole genome shotgun (WGS) entry which is preliminary data.</text>
</comment>
<evidence type="ECO:0000313" key="4">
    <source>
        <dbReference type="Proteomes" id="UP001596024"/>
    </source>
</evidence>
<feature type="signal peptide" evidence="1">
    <location>
        <begin position="1"/>
        <end position="25"/>
    </location>
</feature>
<dbReference type="SUPFAM" id="SSF56300">
    <property type="entry name" value="Metallo-dependent phosphatases"/>
    <property type="match status" value="1"/>
</dbReference>
<dbReference type="InterPro" id="IPR029052">
    <property type="entry name" value="Metallo-depent_PP-like"/>
</dbReference>
<dbReference type="GO" id="GO:0016787">
    <property type="term" value="F:hydrolase activity"/>
    <property type="evidence" value="ECO:0007669"/>
    <property type="project" value="UniProtKB-KW"/>
</dbReference>
<dbReference type="EMBL" id="JBHSGQ010000006">
    <property type="protein sequence ID" value="MFC4726024.1"/>
    <property type="molecule type" value="Genomic_DNA"/>
</dbReference>
<keyword evidence="3" id="KW-0378">Hydrolase</keyword>
<dbReference type="EC" id="3.1.-.-" evidence="3"/>
<dbReference type="InterPro" id="IPR051918">
    <property type="entry name" value="STPP_CPPED1"/>
</dbReference>
<evidence type="ECO:0000259" key="2">
    <source>
        <dbReference type="Pfam" id="PF00149"/>
    </source>
</evidence>
<evidence type="ECO:0000256" key="1">
    <source>
        <dbReference type="SAM" id="SignalP"/>
    </source>
</evidence>
<feature type="chain" id="PRO_5045259591" evidence="1">
    <location>
        <begin position="26"/>
        <end position="290"/>
    </location>
</feature>
<dbReference type="PANTHER" id="PTHR43143">
    <property type="entry name" value="METALLOPHOSPHOESTERASE, CALCINEURIN SUPERFAMILY"/>
    <property type="match status" value="1"/>
</dbReference>
<feature type="domain" description="Calcineurin-like phosphoesterase" evidence="2">
    <location>
        <begin position="36"/>
        <end position="218"/>
    </location>
</feature>
<name>A0ABV9NEV6_9PROT</name>
<dbReference type="RefSeq" id="WP_371392945.1">
    <property type="nucleotide sequence ID" value="NZ_CP163421.1"/>
</dbReference>
<dbReference type="Proteomes" id="UP001596024">
    <property type="component" value="Unassembled WGS sequence"/>
</dbReference>
<dbReference type="InterPro" id="IPR004843">
    <property type="entry name" value="Calcineurin-like_PHP"/>
</dbReference>
<dbReference type="Gene3D" id="3.60.21.10">
    <property type="match status" value="1"/>
</dbReference>
<proteinExistence type="predicted"/>
<reference evidence="4" key="1">
    <citation type="journal article" date="2019" name="Int. J. Syst. Evol. Microbiol.">
        <title>The Global Catalogue of Microorganisms (GCM) 10K type strain sequencing project: providing services to taxonomists for standard genome sequencing and annotation.</title>
        <authorList>
            <consortium name="The Broad Institute Genomics Platform"/>
            <consortium name="The Broad Institute Genome Sequencing Center for Infectious Disease"/>
            <person name="Wu L."/>
            <person name="Ma J."/>
        </authorList>
    </citation>
    <scope>NUCLEOTIDE SEQUENCE [LARGE SCALE GENOMIC DNA]</scope>
    <source>
        <strain evidence="4">CCUG 62981</strain>
    </source>
</reference>
<organism evidence="3 4">
    <name type="scientific">Glycocaulis abyssi</name>
    <dbReference type="NCBI Taxonomy" id="1433403"/>
    <lineage>
        <taxon>Bacteria</taxon>
        <taxon>Pseudomonadati</taxon>
        <taxon>Pseudomonadota</taxon>
        <taxon>Alphaproteobacteria</taxon>
        <taxon>Maricaulales</taxon>
        <taxon>Maricaulaceae</taxon>
        <taxon>Glycocaulis</taxon>
    </lineage>
</organism>